<evidence type="ECO:0000259" key="8">
    <source>
        <dbReference type="PROSITE" id="PS50157"/>
    </source>
</evidence>
<dbReference type="GO" id="GO:0005634">
    <property type="term" value="C:nucleus"/>
    <property type="evidence" value="ECO:0007669"/>
    <property type="project" value="UniProtKB-SubCell"/>
</dbReference>
<dbReference type="OrthoDB" id="8922241at2759"/>
<dbReference type="InterPro" id="IPR036236">
    <property type="entry name" value="Znf_C2H2_sf"/>
</dbReference>
<dbReference type="RefSeq" id="XP_019017687.1">
    <property type="nucleotide sequence ID" value="XM_019162222.1"/>
</dbReference>
<dbReference type="PANTHER" id="PTHR24394">
    <property type="entry name" value="ZINC FINGER PROTEIN"/>
    <property type="match status" value="1"/>
</dbReference>
<dbReference type="FunFam" id="3.30.160.60:FF:000202">
    <property type="entry name" value="Zinc finger protein 574"/>
    <property type="match status" value="1"/>
</dbReference>
<dbReference type="PROSITE" id="PS50157">
    <property type="entry name" value="ZINC_FINGER_C2H2_2"/>
    <property type="match status" value="1"/>
</dbReference>
<dbReference type="InterPro" id="IPR013087">
    <property type="entry name" value="Znf_C2H2_type"/>
</dbReference>
<protein>
    <recommendedName>
        <fullName evidence="8">C2H2-type domain-containing protein</fullName>
    </recommendedName>
</protein>
<reference evidence="9 10" key="1">
    <citation type="journal article" date="2016" name="Proc. Natl. Acad. Sci. U.S.A.">
        <title>Comparative genomics of biotechnologically important yeasts.</title>
        <authorList>
            <person name="Riley R."/>
            <person name="Haridas S."/>
            <person name="Wolfe K.H."/>
            <person name="Lopes M.R."/>
            <person name="Hittinger C.T."/>
            <person name="Goeker M."/>
            <person name="Salamov A.A."/>
            <person name="Wisecaver J.H."/>
            <person name="Long T.M."/>
            <person name="Calvey C.H."/>
            <person name="Aerts A.L."/>
            <person name="Barry K.W."/>
            <person name="Choi C."/>
            <person name="Clum A."/>
            <person name="Coughlan A.Y."/>
            <person name="Deshpande S."/>
            <person name="Douglass A.P."/>
            <person name="Hanson S.J."/>
            <person name="Klenk H.-P."/>
            <person name="LaButti K.M."/>
            <person name="Lapidus A."/>
            <person name="Lindquist E.A."/>
            <person name="Lipzen A.M."/>
            <person name="Meier-Kolthoff J.P."/>
            <person name="Ohm R.A."/>
            <person name="Otillar R.P."/>
            <person name="Pangilinan J.L."/>
            <person name="Peng Y."/>
            <person name="Rokas A."/>
            <person name="Rosa C.A."/>
            <person name="Scheuner C."/>
            <person name="Sibirny A.A."/>
            <person name="Slot J.C."/>
            <person name="Stielow J.B."/>
            <person name="Sun H."/>
            <person name="Kurtzman C.P."/>
            <person name="Blackwell M."/>
            <person name="Grigoriev I.V."/>
            <person name="Jeffries T.W."/>
        </authorList>
    </citation>
    <scope>NUCLEOTIDE SEQUENCE [LARGE SCALE GENOMIC DNA]</scope>
    <source>
        <strain evidence="9 10">NRRL Y-2026</strain>
    </source>
</reference>
<evidence type="ECO:0000256" key="3">
    <source>
        <dbReference type="ARBA" id="ARBA00022737"/>
    </source>
</evidence>
<dbReference type="SMART" id="SM00355">
    <property type="entry name" value="ZnF_C2H2"/>
    <property type="match status" value="2"/>
</dbReference>
<sequence>ERKNSAGDIAGSDIPRNYKCSNCGISFKRSSDLKRHEKIHLKVPPNICPLCHKGFARKDALKRHVDTLTCKRNRQRLL</sequence>
<keyword evidence="4 7" id="KW-0863">Zinc-finger</keyword>
<organism evidence="9 10">
    <name type="scientific">Pichia membranifaciens NRRL Y-2026</name>
    <dbReference type="NCBI Taxonomy" id="763406"/>
    <lineage>
        <taxon>Eukaryota</taxon>
        <taxon>Fungi</taxon>
        <taxon>Dikarya</taxon>
        <taxon>Ascomycota</taxon>
        <taxon>Saccharomycotina</taxon>
        <taxon>Pichiomycetes</taxon>
        <taxon>Pichiales</taxon>
        <taxon>Pichiaceae</taxon>
        <taxon>Pichia</taxon>
    </lineage>
</organism>
<dbReference type="PROSITE" id="PS00028">
    <property type="entry name" value="ZINC_FINGER_C2H2_1"/>
    <property type="match status" value="1"/>
</dbReference>
<dbReference type="EMBL" id="KV454003">
    <property type="protein sequence ID" value="ODQ46574.1"/>
    <property type="molecule type" value="Genomic_DNA"/>
</dbReference>
<evidence type="ECO:0000256" key="2">
    <source>
        <dbReference type="ARBA" id="ARBA00022723"/>
    </source>
</evidence>
<evidence type="ECO:0000256" key="5">
    <source>
        <dbReference type="ARBA" id="ARBA00022833"/>
    </source>
</evidence>
<dbReference type="PANTHER" id="PTHR24394:SF29">
    <property type="entry name" value="MYONEURIN"/>
    <property type="match status" value="1"/>
</dbReference>
<evidence type="ECO:0000313" key="10">
    <source>
        <dbReference type="Proteomes" id="UP000094455"/>
    </source>
</evidence>
<feature type="non-terminal residue" evidence="9">
    <location>
        <position position="1"/>
    </location>
</feature>
<dbReference type="AlphaFoldDB" id="A0A1E3NKA7"/>
<dbReference type="GO" id="GO:0008270">
    <property type="term" value="F:zinc ion binding"/>
    <property type="evidence" value="ECO:0007669"/>
    <property type="project" value="UniProtKB-KW"/>
</dbReference>
<dbReference type="SUPFAM" id="SSF57667">
    <property type="entry name" value="beta-beta-alpha zinc fingers"/>
    <property type="match status" value="1"/>
</dbReference>
<dbReference type="GO" id="GO:0032502">
    <property type="term" value="P:developmental process"/>
    <property type="evidence" value="ECO:0007669"/>
    <property type="project" value="UniProtKB-ARBA"/>
</dbReference>
<gene>
    <name evidence="9" type="ORF">PICMEDRAFT_21803</name>
</gene>
<evidence type="ECO:0000256" key="4">
    <source>
        <dbReference type="ARBA" id="ARBA00022771"/>
    </source>
</evidence>
<keyword evidence="3" id="KW-0677">Repeat</keyword>
<comment type="subcellular location">
    <subcellularLocation>
        <location evidence="1">Nucleus</location>
    </subcellularLocation>
</comment>
<dbReference type="Pfam" id="PF00096">
    <property type="entry name" value="zf-C2H2"/>
    <property type="match status" value="2"/>
</dbReference>
<evidence type="ECO:0000256" key="1">
    <source>
        <dbReference type="ARBA" id="ARBA00004123"/>
    </source>
</evidence>
<name>A0A1E3NKA7_9ASCO</name>
<dbReference type="GO" id="GO:0000981">
    <property type="term" value="F:DNA-binding transcription factor activity, RNA polymerase II-specific"/>
    <property type="evidence" value="ECO:0007669"/>
    <property type="project" value="TreeGrafter"/>
</dbReference>
<dbReference type="Gene3D" id="3.30.160.60">
    <property type="entry name" value="Classic Zinc Finger"/>
    <property type="match status" value="2"/>
</dbReference>
<dbReference type="Proteomes" id="UP000094455">
    <property type="component" value="Unassembled WGS sequence"/>
</dbReference>
<evidence type="ECO:0000256" key="7">
    <source>
        <dbReference type="PROSITE-ProRule" id="PRU00042"/>
    </source>
</evidence>
<proteinExistence type="predicted"/>
<keyword evidence="10" id="KW-1185">Reference proteome</keyword>
<evidence type="ECO:0000256" key="6">
    <source>
        <dbReference type="ARBA" id="ARBA00023242"/>
    </source>
</evidence>
<keyword evidence="6" id="KW-0539">Nucleus</keyword>
<feature type="domain" description="C2H2-type" evidence="8">
    <location>
        <begin position="18"/>
        <end position="45"/>
    </location>
</feature>
<accession>A0A1E3NKA7</accession>
<keyword evidence="5" id="KW-0862">Zinc</keyword>
<feature type="non-terminal residue" evidence="9">
    <location>
        <position position="78"/>
    </location>
</feature>
<dbReference type="GeneID" id="30178909"/>
<evidence type="ECO:0000313" key="9">
    <source>
        <dbReference type="EMBL" id="ODQ46574.1"/>
    </source>
</evidence>
<dbReference type="STRING" id="763406.A0A1E3NKA7"/>
<keyword evidence="2" id="KW-0479">Metal-binding</keyword>